<name>A0A2M8LH11_9BACT</name>
<sequence>MRQTQLVGTARFTQANSEHTGKITIVQGIQSIFNLVTIENVGQGKVKFDRDGSFRGSWAMNNEIYDVDGKAHGDQSSWDGTFILRHVETSAIIARGSFHVEKTSR</sequence>
<dbReference type="EMBL" id="PFEU01000015">
    <property type="protein sequence ID" value="PJE76739.1"/>
    <property type="molecule type" value="Genomic_DNA"/>
</dbReference>
<comment type="caution">
    <text evidence="1">The sequence shown here is derived from an EMBL/GenBank/DDBJ whole genome shotgun (WGS) entry which is preliminary data.</text>
</comment>
<evidence type="ECO:0000313" key="2">
    <source>
        <dbReference type="Proteomes" id="UP000231436"/>
    </source>
</evidence>
<protein>
    <submittedName>
        <fullName evidence="1">Uncharacterized protein</fullName>
    </submittedName>
</protein>
<gene>
    <name evidence="1" type="ORF">COV05_03170</name>
</gene>
<proteinExistence type="predicted"/>
<organism evidence="1 2">
    <name type="scientific">Candidatus Uhrbacteria bacterium CG10_big_fil_rev_8_21_14_0_10_48_16</name>
    <dbReference type="NCBI Taxonomy" id="1975038"/>
    <lineage>
        <taxon>Bacteria</taxon>
        <taxon>Candidatus Uhriibacteriota</taxon>
    </lineage>
</organism>
<dbReference type="AlphaFoldDB" id="A0A2M8LH11"/>
<reference evidence="2" key="1">
    <citation type="submission" date="2017-09" db="EMBL/GenBank/DDBJ databases">
        <title>Depth-based differentiation of microbial function through sediment-hosted aquifers and enrichment of novel symbionts in the deep terrestrial subsurface.</title>
        <authorList>
            <person name="Probst A.J."/>
            <person name="Ladd B."/>
            <person name="Jarett J.K."/>
            <person name="Geller-Mcgrath D.E."/>
            <person name="Sieber C.M.K."/>
            <person name="Emerson J.B."/>
            <person name="Anantharaman K."/>
            <person name="Thomas B.C."/>
            <person name="Malmstrom R."/>
            <person name="Stieglmeier M."/>
            <person name="Klingl A."/>
            <person name="Woyke T."/>
            <person name="Ryan C.M."/>
            <person name="Banfield J.F."/>
        </authorList>
    </citation>
    <scope>NUCLEOTIDE SEQUENCE [LARGE SCALE GENOMIC DNA]</scope>
</reference>
<evidence type="ECO:0000313" key="1">
    <source>
        <dbReference type="EMBL" id="PJE76739.1"/>
    </source>
</evidence>
<dbReference type="Proteomes" id="UP000231436">
    <property type="component" value="Unassembled WGS sequence"/>
</dbReference>
<accession>A0A2M8LH11</accession>